<dbReference type="PANTHER" id="PTHR23508">
    <property type="entry name" value="CARBOXYLIC ACID TRANSPORTER PROTEIN HOMOLOG"/>
    <property type="match status" value="1"/>
</dbReference>
<keyword evidence="2" id="KW-0813">Transport</keyword>
<feature type="transmembrane region" description="Helical" evidence="6">
    <location>
        <begin position="89"/>
        <end position="107"/>
    </location>
</feature>
<dbReference type="Proteomes" id="UP000184010">
    <property type="component" value="Unassembled WGS sequence"/>
</dbReference>
<dbReference type="EMBL" id="FRDN01000010">
    <property type="protein sequence ID" value="SHN80298.1"/>
    <property type="molecule type" value="Genomic_DNA"/>
</dbReference>
<feature type="transmembrane region" description="Helical" evidence="6">
    <location>
        <begin position="60"/>
        <end position="77"/>
    </location>
</feature>
<feature type="transmembrane region" description="Helical" evidence="6">
    <location>
        <begin position="346"/>
        <end position="368"/>
    </location>
</feature>
<feature type="transmembrane region" description="Helical" evidence="6">
    <location>
        <begin position="323"/>
        <end position="340"/>
    </location>
</feature>
<evidence type="ECO:0000256" key="3">
    <source>
        <dbReference type="ARBA" id="ARBA00022692"/>
    </source>
</evidence>
<dbReference type="InterPro" id="IPR036259">
    <property type="entry name" value="MFS_trans_sf"/>
</dbReference>
<evidence type="ECO:0000259" key="7">
    <source>
        <dbReference type="PROSITE" id="PS50850"/>
    </source>
</evidence>
<evidence type="ECO:0000256" key="1">
    <source>
        <dbReference type="ARBA" id="ARBA00004651"/>
    </source>
</evidence>
<feature type="domain" description="Major facilitator superfamily (MFS) profile" evidence="7">
    <location>
        <begin position="22"/>
        <end position="435"/>
    </location>
</feature>
<gene>
    <name evidence="8" type="ORF">SAMN02745215_03384</name>
</gene>
<organism evidence="8 9">
    <name type="scientific">Desulfitobacterium chlororespirans DSM 11544</name>
    <dbReference type="NCBI Taxonomy" id="1121395"/>
    <lineage>
        <taxon>Bacteria</taxon>
        <taxon>Bacillati</taxon>
        <taxon>Bacillota</taxon>
        <taxon>Clostridia</taxon>
        <taxon>Eubacteriales</taxon>
        <taxon>Desulfitobacteriaceae</taxon>
        <taxon>Desulfitobacterium</taxon>
    </lineage>
</organism>
<evidence type="ECO:0000256" key="6">
    <source>
        <dbReference type="SAM" id="Phobius"/>
    </source>
</evidence>
<dbReference type="CDD" id="cd17365">
    <property type="entry name" value="MFS_PcaK_like"/>
    <property type="match status" value="1"/>
</dbReference>
<feature type="transmembrane region" description="Helical" evidence="6">
    <location>
        <begin position="20"/>
        <end position="40"/>
    </location>
</feature>
<dbReference type="AlphaFoldDB" id="A0A1M7UBK8"/>
<dbReference type="PANTHER" id="PTHR23508:SF10">
    <property type="entry name" value="CARBOXYLIC ACID TRANSPORTER PROTEIN HOMOLOG"/>
    <property type="match status" value="1"/>
</dbReference>
<name>A0A1M7UBK8_9FIRM</name>
<feature type="transmembrane region" description="Helical" evidence="6">
    <location>
        <begin position="145"/>
        <end position="166"/>
    </location>
</feature>
<keyword evidence="4 6" id="KW-1133">Transmembrane helix</keyword>
<keyword evidence="3 6" id="KW-0812">Transmembrane</keyword>
<comment type="subcellular location">
    <subcellularLocation>
        <location evidence="1">Cell membrane</location>
        <topology evidence="1">Multi-pass membrane protein</topology>
    </subcellularLocation>
</comment>
<dbReference type="PROSITE" id="PS00216">
    <property type="entry name" value="SUGAR_TRANSPORT_1"/>
    <property type="match status" value="1"/>
</dbReference>
<dbReference type="InterPro" id="IPR020846">
    <property type="entry name" value="MFS_dom"/>
</dbReference>
<dbReference type="InterPro" id="IPR011701">
    <property type="entry name" value="MFS"/>
</dbReference>
<feature type="transmembrane region" description="Helical" evidence="6">
    <location>
        <begin position="172"/>
        <end position="193"/>
    </location>
</feature>
<keyword evidence="9" id="KW-1185">Reference proteome</keyword>
<keyword evidence="5 6" id="KW-0472">Membrane</keyword>
<reference evidence="9" key="1">
    <citation type="submission" date="2016-12" db="EMBL/GenBank/DDBJ databases">
        <authorList>
            <person name="Varghese N."/>
            <person name="Submissions S."/>
        </authorList>
    </citation>
    <scope>NUCLEOTIDE SEQUENCE [LARGE SCALE GENOMIC DNA]</scope>
    <source>
        <strain evidence="9">DSM 11544</strain>
    </source>
</reference>
<dbReference type="GO" id="GO:0005886">
    <property type="term" value="C:plasma membrane"/>
    <property type="evidence" value="ECO:0007669"/>
    <property type="project" value="UniProtKB-SubCell"/>
</dbReference>
<feature type="transmembrane region" description="Helical" evidence="6">
    <location>
        <begin position="113"/>
        <end position="133"/>
    </location>
</feature>
<dbReference type="Pfam" id="PF07690">
    <property type="entry name" value="MFS_1"/>
    <property type="match status" value="1"/>
</dbReference>
<evidence type="ECO:0000256" key="4">
    <source>
        <dbReference type="ARBA" id="ARBA00022989"/>
    </source>
</evidence>
<dbReference type="InterPro" id="IPR005829">
    <property type="entry name" value="Sugar_transporter_CS"/>
</dbReference>
<dbReference type="SUPFAM" id="SSF103473">
    <property type="entry name" value="MFS general substrate transporter"/>
    <property type="match status" value="1"/>
</dbReference>
<feature type="transmembrane region" description="Helical" evidence="6">
    <location>
        <begin position="290"/>
        <end position="314"/>
    </location>
</feature>
<accession>A0A1M7UBK8</accession>
<protein>
    <submittedName>
        <fullName evidence="8">Sugar phosphate permease</fullName>
    </submittedName>
</protein>
<evidence type="ECO:0000256" key="5">
    <source>
        <dbReference type="ARBA" id="ARBA00023136"/>
    </source>
</evidence>
<feature type="transmembrane region" description="Helical" evidence="6">
    <location>
        <begin position="258"/>
        <end position="278"/>
    </location>
</feature>
<dbReference type="STRING" id="1121395.SAMN02745215_03384"/>
<dbReference type="RefSeq" id="WP_072773687.1">
    <property type="nucleotide sequence ID" value="NZ_FRDN01000010.1"/>
</dbReference>
<dbReference type="Gene3D" id="1.20.1250.20">
    <property type="entry name" value="MFS general substrate transporter like domains"/>
    <property type="match status" value="1"/>
</dbReference>
<sequence length="451" mass="49066">MTKTTISAIIDRLGVTKYTWTIWILVGLALVFDGYDYIIVTYTMPQMAQEWGLTKVQTGSLASWSMLGVVIGGVIAGMCSDRFGRKKTLAFFVAFYSLLTFPIYFAPSFAVFAMLRIISGIGIGACIPVAITLASENFPTKNRGFFTAATLCFYGWGWVLGGIVALNVVPAYGWRVCFLIGGLPALYAIFILYKLPESMAWLIGKGREAEAIEIIKRMEKVATGKSSEWLPGSIVLPAPPKKVGVTALFSSGYVKATIGVWLLYFMSMFIIYGVTSWMPTLLVERGYGLVLGYSFSILQNLVGSIGGFATGFVADIIGRRKNVIYSFLFTAAAIFLLGSVTGKWPVLIIAVLVGVCMQYANGGALPLMTEIYPTEFRNTGVSWAQSFGRIAGFLSPLIVGYVQQLGLDFSNTMKMFAIPAIICVLVSVFLIVETKGRTVDSIVGIKVGEFN</sequence>
<evidence type="ECO:0000256" key="2">
    <source>
        <dbReference type="ARBA" id="ARBA00022448"/>
    </source>
</evidence>
<feature type="transmembrane region" description="Helical" evidence="6">
    <location>
        <begin position="380"/>
        <end position="403"/>
    </location>
</feature>
<proteinExistence type="predicted"/>
<dbReference type="PROSITE" id="PS50850">
    <property type="entry name" value="MFS"/>
    <property type="match status" value="1"/>
</dbReference>
<dbReference type="PROSITE" id="PS00217">
    <property type="entry name" value="SUGAR_TRANSPORT_2"/>
    <property type="match status" value="1"/>
</dbReference>
<evidence type="ECO:0000313" key="8">
    <source>
        <dbReference type="EMBL" id="SHN80298.1"/>
    </source>
</evidence>
<feature type="transmembrane region" description="Helical" evidence="6">
    <location>
        <begin position="415"/>
        <end position="432"/>
    </location>
</feature>
<evidence type="ECO:0000313" key="9">
    <source>
        <dbReference type="Proteomes" id="UP000184010"/>
    </source>
</evidence>
<dbReference type="GO" id="GO:0046943">
    <property type="term" value="F:carboxylic acid transmembrane transporter activity"/>
    <property type="evidence" value="ECO:0007669"/>
    <property type="project" value="TreeGrafter"/>
</dbReference>